<dbReference type="Pfam" id="PF00005">
    <property type="entry name" value="ABC_tran"/>
    <property type="match status" value="1"/>
</dbReference>
<dbReference type="PROSITE" id="PS50893">
    <property type="entry name" value="ABC_TRANSPORTER_2"/>
    <property type="match status" value="1"/>
</dbReference>
<evidence type="ECO:0000259" key="9">
    <source>
        <dbReference type="PROSITE" id="PS50893"/>
    </source>
</evidence>
<comment type="similarity">
    <text evidence="2">Belongs to the ABC transporter superfamily.</text>
</comment>
<keyword evidence="7" id="KW-0029">Amino-acid transport</keyword>
<dbReference type="Gene3D" id="3.40.50.300">
    <property type="entry name" value="P-loop containing nucleotide triphosphate hydrolases"/>
    <property type="match status" value="1"/>
</dbReference>
<dbReference type="InterPro" id="IPR050086">
    <property type="entry name" value="MetN_ABC_transporter-like"/>
</dbReference>
<dbReference type="CDD" id="cd03262">
    <property type="entry name" value="ABC_HisP_GlnQ"/>
    <property type="match status" value="1"/>
</dbReference>
<dbReference type="SMART" id="SM00382">
    <property type="entry name" value="AAA"/>
    <property type="match status" value="1"/>
</dbReference>
<evidence type="ECO:0000256" key="3">
    <source>
        <dbReference type="ARBA" id="ARBA00022448"/>
    </source>
</evidence>
<accession>A0ABN6XJH7</accession>
<dbReference type="EMBL" id="AP027729">
    <property type="protein sequence ID" value="BDZ43877.1"/>
    <property type="molecule type" value="Genomic_DNA"/>
</dbReference>
<keyword evidence="4" id="KW-1003">Cell membrane</keyword>
<evidence type="ECO:0000256" key="6">
    <source>
        <dbReference type="ARBA" id="ARBA00022840"/>
    </source>
</evidence>
<dbReference type="InterPro" id="IPR003593">
    <property type="entry name" value="AAA+_ATPase"/>
</dbReference>
<dbReference type="SUPFAM" id="SSF52540">
    <property type="entry name" value="P-loop containing nucleoside triphosphate hydrolases"/>
    <property type="match status" value="1"/>
</dbReference>
<dbReference type="InterPro" id="IPR017871">
    <property type="entry name" value="ABC_transporter-like_CS"/>
</dbReference>
<evidence type="ECO:0000256" key="7">
    <source>
        <dbReference type="ARBA" id="ARBA00022970"/>
    </source>
</evidence>
<dbReference type="InterPro" id="IPR030679">
    <property type="entry name" value="ABC_ATPase_HisP-typ"/>
</dbReference>
<dbReference type="PANTHER" id="PTHR43166">
    <property type="entry name" value="AMINO ACID IMPORT ATP-BINDING PROTEIN"/>
    <property type="match status" value="1"/>
</dbReference>
<evidence type="ECO:0000256" key="1">
    <source>
        <dbReference type="ARBA" id="ARBA00004202"/>
    </source>
</evidence>
<protein>
    <submittedName>
        <fullName evidence="10">ABC transporter ATP-binding protein</fullName>
    </submittedName>
</protein>
<evidence type="ECO:0000313" key="11">
    <source>
        <dbReference type="Proteomes" id="UP001321475"/>
    </source>
</evidence>
<feature type="domain" description="ABC transporter" evidence="9">
    <location>
        <begin position="23"/>
        <end position="257"/>
    </location>
</feature>
<keyword evidence="8" id="KW-0472">Membrane</keyword>
<name>A0ABN6XJH7_9CELL</name>
<dbReference type="InterPro" id="IPR027417">
    <property type="entry name" value="P-loop_NTPase"/>
</dbReference>
<dbReference type="InterPro" id="IPR003439">
    <property type="entry name" value="ABC_transporter-like_ATP-bd"/>
</dbReference>
<sequence>MNLDSAASATPQDTPTADSQVLVELRDVQKHFGELHVLRDIDLTVTHGEVLVVIGPSGSGKSTLCRAINRLETIDSGTIEIDGKPMPAEGKELAQLRSDVGMVFQSFNLFAHKTVLENVTLGPIKVRGTKKSEAKAEAMKLLERVGVDNQANKLPAQLSGGQQQRVAIARALAMHPKVMLFDEPTSALDPEMINEVLDAMVELAKEGMTMIVVTHEMGFARKAADRVVFMADGQIVEEATPEEFFTNPQSDRAKDFLSKILTH</sequence>
<evidence type="ECO:0000256" key="8">
    <source>
        <dbReference type="ARBA" id="ARBA00023136"/>
    </source>
</evidence>
<keyword evidence="11" id="KW-1185">Reference proteome</keyword>
<keyword evidence="5" id="KW-0547">Nucleotide-binding</keyword>
<reference evidence="11" key="1">
    <citation type="journal article" date="2019" name="Int. J. Syst. Evol. Microbiol.">
        <title>The Global Catalogue of Microorganisms (GCM) 10K type strain sequencing project: providing services to taxonomists for standard genome sequencing and annotation.</title>
        <authorList>
            <consortium name="The Broad Institute Genomics Platform"/>
            <consortium name="The Broad Institute Genome Sequencing Center for Infectious Disease"/>
            <person name="Wu L."/>
            <person name="Ma J."/>
        </authorList>
    </citation>
    <scope>NUCLEOTIDE SEQUENCE [LARGE SCALE GENOMIC DNA]</scope>
    <source>
        <strain evidence="11">NBRC 108565</strain>
    </source>
</reference>
<evidence type="ECO:0000313" key="10">
    <source>
        <dbReference type="EMBL" id="BDZ43877.1"/>
    </source>
</evidence>
<dbReference type="Proteomes" id="UP001321475">
    <property type="component" value="Chromosome"/>
</dbReference>
<dbReference type="GO" id="GO:0005524">
    <property type="term" value="F:ATP binding"/>
    <property type="evidence" value="ECO:0007669"/>
    <property type="project" value="UniProtKB-KW"/>
</dbReference>
<organism evidence="10 11">
    <name type="scientific">Paraoerskovia sediminicola</name>
    <dbReference type="NCBI Taxonomy" id="1138587"/>
    <lineage>
        <taxon>Bacteria</taxon>
        <taxon>Bacillati</taxon>
        <taxon>Actinomycetota</taxon>
        <taxon>Actinomycetes</taxon>
        <taxon>Micrococcales</taxon>
        <taxon>Cellulomonadaceae</taxon>
        <taxon>Paraoerskovia</taxon>
    </lineage>
</organism>
<evidence type="ECO:0000256" key="2">
    <source>
        <dbReference type="ARBA" id="ARBA00005417"/>
    </source>
</evidence>
<dbReference type="PANTHER" id="PTHR43166:SF9">
    <property type="entry name" value="GLUTAMATE_ASPARTATE IMPORT ATP-BINDING PROTEIN GLTL"/>
    <property type="match status" value="1"/>
</dbReference>
<proteinExistence type="inferred from homology"/>
<comment type="subcellular location">
    <subcellularLocation>
        <location evidence="1">Cell membrane</location>
        <topology evidence="1">Peripheral membrane protein</topology>
    </subcellularLocation>
</comment>
<dbReference type="RefSeq" id="WP_286217989.1">
    <property type="nucleotide sequence ID" value="NZ_AP027729.1"/>
</dbReference>
<evidence type="ECO:0000256" key="4">
    <source>
        <dbReference type="ARBA" id="ARBA00022475"/>
    </source>
</evidence>
<dbReference type="PIRSF" id="PIRSF039085">
    <property type="entry name" value="ABC_ATPase_HisP"/>
    <property type="match status" value="1"/>
</dbReference>
<dbReference type="PROSITE" id="PS00211">
    <property type="entry name" value="ABC_TRANSPORTER_1"/>
    <property type="match status" value="1"/>
</dbReference>
<keyword evidence="3" id="KW-0813">Transport</keyword>
<keyword evidence="6 10" id="KW-0067">ATP-binding</keyword>
<evidence type="ECO:0000256" key="5">
    <source>
        <dbReference type="ARBA" id="ARBA00022741"/>
    </source>
</evidence>
<gene>
    <name evidence="10" type="ORF">GCM10025865_31760</name>
</gene>